<dbReference type="SUPFAM" id="SSF56672">
    <property type="entry name" value="DNA/RNA polymerases"/>
    <property type="match status" value="1"/>
</dbReference>
<accession>A0A2J7R699</accession>
<dbReference type="GO" id="GO:0071897">
    <property type="term" value="P:DNA biosynthetic process"/>
    <property type="evidence" value="ECO:0007669"/>
    <property type="project" value="UniProtKB-ARBA"/>
</dbReference>
<dbReference type="PROSITE" id="PS50878">
    <property type="entry name" value="RT_POL"/>
    <property type="match status" value="1"/>
</dbReference>
<dbReference type="InterPro" id="IPR000477">
    <property type="entry name" value="RT_dom"/>
</dbReference>
<dbReference type="Pfam" id="PF00078">
    <property type="entry name" value="RVT_1"/>
    <property type="match status" value="1"/>
</dbReference>
<dbReference type="Proteomes" id="UP000235965">
    <property type="component" value="Unassembled WGS sequence"/>
</dbReference>
<dbReference type="OrthoDB" id="7415700at2759"/>
<evidence type="ECO:0000313" key="2">
    <source>
        <dbReference type="EMBL" id="PNF36346.1"/>
    </source>
</evidence>
<feature type="domain" description="Reverse transcriptase" evidence="1">
    <location>
        <begin position="190"/>
        <end position="372"/>
    </location>
</feature>
<dbReference type="AlphaFoldDB" id="A0A2J7R699"/>
<dbReference type="PANTHER" id="PTHR47510:SF3">
    <property type="entry name" value="ENDO_EXONUCLEASE_PHOSPHATASE DOMAIN-CONTAINING PROTEIN"/>
    <property type="match status" value="1"/>
</dbReference>
<gene>
    <name evidence="2" type="ORF">B7P43_G00529</name>
</gene>
<evidence type="ECO:0000259" key="1">
    <source>
        <dbReference type="PROSITE" id="PS50878"/>
    </source>
</evidence>
<proteinExistence type="predicted"/>
<organism evidence="2 3">
    <name type="scientific">Cryptotermes secundus</name>
    <dbReference type="NCBI Taxonomy" id="105785"/>
    <lineage>
        <taxon>Eukaryota</taxon>
        <taxon>Metazoa</taxon>
        <taxon>Ecdysozoa</taxon>
        <taxon>Arthropoda</taxon>
        <taxon>Hexapoda</taxon>
        <taxon>Insecta</taxon>
        <taxon>Pterygota</taxon>
        <taxon>Neoptera</taxon>
        <taxon>Polyneoptera</taxon>
        <taxon>Dictyoptera</taxon>
        <taxon>Blattodea</taxon>
        <taxon>Blattoidea</taxon>
        <taxon>Termitoidae</taxon>
        <taxon>Kalotermitidae</taxon>
        <taxon>Cryptotermitinae</taxon>
        <taxon>Cryptotermes</taxon>
    </lineage>
</organism>
<dbReference type="InterPro" id="IPR043502">
    <property type="entry name" value="DNA/RNA_pol_sf"/>
</dbReference>
<dbReference type="PANTHER" id="PTHR47510">
    <property type="entry name" value="REVERSE TRANSCRIPTASE DOMAIN-CONTAINING PROTEIN"/>
    <property type="match status" value="1"/>
</dbReference>
<dbReference type="InParanoid" id="A0A2J7R699"/>
<protein>
    <recommendedName>
        <fullName evidence="1">Reverse transcriptase domain-containing protein</fullName>
    </recommendedName>
</protein>
<reference evidence="2 3" key="1">
    <citation type="submission" date="2017-12" db="EMBL/GenBank/DDBJ databases">
        <title>Hemimetabolous genomes reveal molecular basis of termite eusociality.</title>
        <authorList>
            <person name="Harrison M.C."/>
            <person name="Jongepier E."/>
            <person name="Robertson H.M."/>
            <person name="Arning N."/>
            <person name="Bitard-Feildel T."/>
            <person name="Chao H."/>
            <person name="Childers C.P."/>
            <person name="Dinh H."/>
            <person name="Doddapaneni H."/>
            <person name="Dugan S."/>
            <person name="Gowin J."/>
            <person name="Greiner C."/>
            <person name="Han Y."/>
            <person name="Hu H."/>
            <person name="Hughes D.S.T."/>
            <person name="Huylmans A.-K."/>
            <person name="Kemena C."/>
            <person name="Kremer L.P.M."/>
            <person name="Lee S.L."/>
            <person name="Lopez-Ezquerra A."/>
            <person name="Mallet L."/>
            <person name="Monroy-Kuhn J.M."/>
            <person name="Moser A."/>
            <person name="Murali S.C."/>
            <person name="Muzny D.M."/>
            <person name="Otani S."/>
            <person name="Piulachs M.-D."/>
            <person name="Poelchau M."/>
            <person name="Qu J."/>
            <person name="Schaub F."/>
            <person name="Wada-Katsumata A."/>
            <person name="Worley K.C."/>
            <person name="Xie Q."/>
            <person name="Ylla G."/>
            <person name="Poulsen M."/>
            <person name="Gibbs R.A."/>
            <person name="Schal C."/>
            <person name="Richards S."/>
            <person name="Belles X."/>
            <person name="Korb J."/>
            <person name="Bornberg-Bauer E."/>
        </authorList>
    </citation>
    <scope>NUCLEOTIDE SEQUENCE [LARGE SCALE GENOMIC DNA]</scope>
    <source>
        <tissue evidence="2">Whole body</tissue>
    </source>
</reference>
<evidence type="ECO:0000313" key="3">
    <source>
        <dbReference type="Proteomes" id="UP000235965"/>
    </source>
</evidence>
<sequence>MLTAITASLGQVLISSLILLYLKVLHHQDKLFPPSFKKKSIRFYDRFAYFRKLVKNTIKSDRLRWLKSVDNSLKSQPQHFWEYMFNFRKRRSGSIHLEADGTHLVQPETVADAFAKHFQSVYNNLYCKVIHPVSQSSEFVSLTPISDADVYKAIKRLKPSKSVGLDGIPGFIIKGCAGIFIPILRHIFNLSLTQQYFPAAWKESAVVPVFKRGNHAAVSNYRPISIISNFSKLFEFIIHDHVSHFAKFNSNQHGFTRTKSTVTNLVTFLDFLTPVFRGQRQADAVYFDLSNAFDLVPHNMLLHKLSSFGFSDAYVSWFRSYLANRQSRVRVSGTLSLPFHVTSGVPQGSVLGPFFSTYLQMTYATPLTTVNF</sequence>
<dbReference type="STRING" id="105785.A0A2J7R699"/>
<keyword evidence="3" id="KW-1185">Reference proteome</keyword>
<dbReference type="EMBL" id="NEVH01006980">
    <property type="protein sequence ID" value="PNF36346.1"/>
    <property type="molecule type" value="Genomic_DNA"/>
</dbReference>
<name>A0A2J7R699_9NEOP</name>
<comment type="caution">
    <text evidence="2">The sequence shown here is derived from an EMBL/GenBank/DDBJ whole genome shotgun (WGS) entry which is preliminary data.</text>
</comment>